<gene>
    <name evidence="1" type="ORF">AVDCRST_MAG78-3725</name>
</gene>
<name>A0A6J4QVU3_9ACTN</name>
<organism evidence="1">
    <name type="scientific">uncultured Rubrobacteraceae bacterium</name>
    <dbReference type="NCBI Taxonomy" id="349277"/>
    <lineage>
        <taxon>Bacteria</taxon>
        <taxon>Bacillati</taxon>
        <taxon>Actinomycetota</taxon>
        <taxon>Rubrobacteria</taxon>
        <taxon>Rubrobacterales</taxon>
        <taxon>Rubrobacteraceae</taxon>
        <taxon>environmental samples</taxon>
    </lineage>
</organism>
<reference evidence="1" key="1">
    <citation type="submission" date="2020-02" db="EMBL/GenBank/DDBJ databases">
        <authorList>
            <person name="Meier V. D."/>
        </authorList>
    </citation>
    <scope>NUCLEOTIDE SEQUENCE</scope>
    <source>
        <strain evidence="1">AVDCRST_MAG78</strain>
    </source>
</reference>
<protein>
    <submittedName>
        <fullName evidence="1">Uncharacterized protein</fullName>
    </submittedName>
</protein>
<dbReference type="AlphaFoldDB" id="A0A6J4QVU3"/>
<sequence>MREGEELGRLRRVVARLIEAQQEALDAAARGLDSGEADPEDDAQLLEANERLEEALVDVRDILEGASDDARATLGDGGSTA</sequence>
<dbReference type="EMBL" id="CADCVB010000243">
    <property type="protein sequence ID" value="CAA9453698.1"/>
    <property type="molecule type" value="Genomic_DNA"/>
</dbReference>
<accession>A0A6J4QVU3</accession>
<proteinExistence type="predicted"/>
<evidence type="ECO:0000313" key="1">
    <source>
        <dbReference type="EMBL" id="CAA9453698.1"/>
    </source>
</evidence>